<evidence type="ECO:0000259" key="2">
    <source>
        <dbReference type="Pfam" id="PF06812"/>
    </source>
</evidence>
<gene>
    <name evidence="3" type="ORF">SAMN05216552_1018101</name>
</gene>
<evidence type="ECO:0000313" key="3">
    <source>
        <dbReference type="EMBL" id="SFU99344.1"/>
    </source>
</evidence>
<dbReference type="PANTHER" id="PTHR37951">
    <property type="entry name" value="CYTOPLASMIC PROTEIN-RELATED"/>
    <property type="match status" value="1"/>
</dbReference>
<dbReference type="AlphaFoldDB" id="A0A1I7KPQ2"/>
<organism evidence="3 4">
    <name type="scientific">Pseudoduganella namucuonensis</name>
    <dbReference type="NCBI Taxonomy" id="1035707"/>
    <lineage>
        <taxon>Bacteria</taxon>
        <taxon>Pseudomonadati</taxon>
        <taxon>Pseudomonadota</taxon>
        <taxon>Betaproteobacteria</taxon>
        <taxon>Burkholderiales</taxon>
        <taxon>Oxalobacteraceae</taxon>
        <taxon>Telluria group</taxon>
        <taxon>Pseudoduganella</taxon>
    </lineage>
</organism>
<proteinExistence type="predicted"/>
<feature type="region of interest" description="Disordered" evidence="1">
    <location>
        <begin position="311"/>
        <end position="336"/>
    </location>
</feature>
<feature type="domain" description="ImpA N-terminal" evidence="2">
    <location>
        <begin position="9"/>
        <end position="131"/>
    </location>
</feature>
<sequence>MSDIASLLSPATDPPPCGPDLEYDRRFIALSLDAAGKPERRMGAHIVPAEQPDWSSVRWQAEALLEHSKDLRVALLLTRALVRLDQLAGLRDGLALLRGLIERYWEQVHPVPNPADPRDLVTRMNVLARLADRTGLLADVRGAQVVAAGPHGRVTVRDILLATGRQQPAPGEAVPSQARIDDAIAAAAREGAPDDAAACLASLAALETLLGEKAAGDIAAPELAPLFDVLKPVAAAWTAALPTAAPGTSTAAPGTPAGMPGAPTAAPGSPAGMPEVSAAAPGTPAGVPGASAAAPAATADRAAEAWRVAGHAGAPGGADTGRAGAAGMPGAGGGAVAEAAPNTANAAPAAAPGDPVPSGPIRNRADAMQALDSVCLYYERAEPGNPAPLLIRRAQRLIGKSFVEILQDLAPDSLAQVRAIVGIENE</sequence>
<reference evidence="4" key="1">
    <citation type="submission" date="2016-10" db="EMBL/GenBank/DDBJ databases">
        <authorList>
            <person name="Varghese N."/>
            <person name="Submissions S."/>
        </authorList>
    </citation>
    <scope>NUCLEOTIDE SEQUENCE [LARGE SCALE GENOMIC DNA]</scope>
    <source>
        <strain evidence="4">CGMCC 1.11014</strain>
    </source>
</reference>
<dbReference type="OrthoDB" id="9771118at2"/>
<name>A0A1I7KPQ2_9BURK</name>
<dbReference type="Proteomes" id="UP000199391">
    <property type="component" value="Unassembled WGS sequence"/>
</dbReference>
<protein>
    <submittedName>
        <fullName evidence="3">Type VI secretion-associated protein, ImpA family</fullName>
    </submittedName>
</protein>
<dbReference type="InterPro" id="IPR017740">
    <property type="entry name" value="TssA-like"/>
</dbReference>
<dbReference type="InterPro" id="IPR010657">
    <property type="entry name" value="ImpA_N"/>
</dbReference>
<feature type="region of interest" description="Disordered" evidence="1">
    <location>
        <begin position="244"/>
        <end position="293"/>
    </location>
</feature>
<dbReference type="STRING" id="1035707.SAMN05216552_1018101"/>
<accession>A0A1I7KPQ2</accession>
<evidence type="ECO:0000313" key="4">
    <source>
        <dbReference type="Proteomes" id="UP000199391"/>
    </source>
</evidence>
<dbReference type="Pfam" id="PF06812">
    <property type="entry name" value="ImpA_N"/>
    <property type="match status" value="1"/>
</dbReference>
<dbReference type="PANTHER" id="PTHR37951:SF1">
    <property type="entry name" value="TYPE VI SECRETION SYSTEM COMPONENT TSSA1"/>
    <property type="match status" value="1"/>
</dbReference>
<dbReference type="EMBL" id="FPBO01000018">
    <property type="protein sequence ID" value="SFU99344.1"/>
    <property type="molecule type" value="Genomic_DNA"/>
</dbReference>
<keyword evidence="4" id="KW-1185">Reference proteome</keyword>
<evidence type="ECO:0000256" key="1">
    <source>
        <dbReference type="SAM" id="MobiDB-lite"/>
    </source>
</evidence>
<dbReference type="RefSeq" id="WP_093557155.1">
    <property type="nucleotide sequence ID" value="NZ_FPBO01000018.1"/>
</dbReference>